<keyword evidence="1" id="KW-1133">Transmembrane helix</keyword>
<protein>
    <submittedName>
        <fullName evidence="2">Uncharacterized protein</fullName>
    </submittedName>
</protein>
<dbReference type="Proteomes" id="UP000028511">
    <property type="component" value="Unassembled WGS sequence"/>
</dbReference>
<dbReference type="HOGENOM" id="CLU_3124202_0_0_6"/>
<name>A0A077NAG6_XENBV</name>
<keyword evidence="1" id="KW-0812">Transmembrane</keyword>
<reference evidence="2" key="1">
    <citation type="submission" date="2013-07" db="EMBL/GenBank/DDBJ databases">
        <title>Sub-species coevolution in mutualistic symbiosis.</title>
        <authorList>
            <person name="Murfin K."/>
            <person name="Klassen J."/>
            <person name="Lee M."/>
            <person name="Forst S."/>
            <person name="Stock P."/>
            <person name="Goodrich-Blair H."/>
        </authorList>
    </citation>
    <scope>NUCLEOTIDE SEQUENCE [LARGE SCALE GENOMIC DNA]</scope>
    <source>
        <strain evidence="2">Puntauvense</strain>
    </source>
</reference>
<comment type="caution">
    <text evidence="2">The sequence shown here is derived from an EMBL/GenBank/DDBJ whole genome shotgun (WGS) entry which is preliminary data.</text>
</comment>
<feature type="transmembrane region" description="Helical" evidence="1">
    <location>
        <begin position="25"/>
        <end position="46"/>
    </location>
</feature>
<organism evidence="2 3">
    <name type="scientific">Xenorhabdus bovienii str. puntauvense</name>
    <dbReference type="NCBI Taxonomy" id="1398201"/>
    <lineage>
        <taxon>Bacteria</taxon>
        <taxon>Pseudomonadati</taxon>
        <taxon>Pseudomonadota</taxon>
        <taxon>Gammaproteobacteria</taxon>
        <taxon>Enterobacterales</taxon>
        <taxon>Morganellaceae</taxon>
        <taxon>Xenorhabdus</taxon>
    </lineage>
</organism>
<proteinExistence type="predicted"/>
<dbReference type="EMBL" id="CBSW010000016">
    <property type="protein sequence ID" value="CDG95212.1"/>
    <property type="molecule type" value="Genomic_DNA"/>
</dbReference>
<sequence length="61" mass="7203">MSAISQSEAGCIEELKNIRSMINRYLLLNGLSYLIDFILMFFVYIVQEKIWVLTFVIILER</sequence>
<evidence type="ECO:0000313" key="3">
    <source>
        <dbReference type="Proteomes" id="UP000028511"/>
    </source>
</evidence>
<gene>
    <name evidence="2" type="ORF">XBP1_1120002</name>
</gene>
<evidence type="ECO:0000256" key="1">
    <source>
        <dbReference type="SAM" id="Phobius"/>
    </source>
</evidence>
<dbReference type="AlphaFoldDB" id="A0A077NAG6"/>
<accession>A0A077NAG6</accession>
<evidence type="ECO:0000313" key="2">
    <source>
        <dbReference type="EMBL" id="CDG95212.1"/>
    </source>
</evidence>
<keyword evidence="1" id="KW-0472">Membrane</keyword>